<proteinExistence type="inferred from homology"/>
<evidence type="ECO:0000256" key="5">
    <source>
        <dbReference type="ARBA" id="ARBA00022771"/>
    </source>
</evidence>
<dbReference type="InterPro" id="IPR002939">
    <property type="entry name" value="DnaJ_C"/>
</dbReference>
<dbReference type="HAMAP" id="MF_01152">
    <property type="entry name" value="DnaJ"/>
    <property type="match status" value="1"/>
</dbReference>
<dbReference type="SUPFAM" id="SSF46565">
    <property type="entry name" value="Chaperone J-domain"/>
    <property type="match status" value="1"/>
</dbReference>
<evidence type="ECO:0000256" key="11">
    <source>
        <dbReference type="SAM" id="MobiDB-lite"/>
    </source>
</evidence>
<evidence type="ECO:0000256" key="10">
    <source>
        <dbReference type="PROSITE-ProRule" id="PRU00546"/>
    </source>
</evidence>
<evidence type="ECO:0000256" key="1">
    <source>
        <dbReference type="ARBA" id="ARBA00004141"/>
    </source>
</evidence>
<dbReference type="InterPro" id="IPR018253">
    <property type="entry name" value="DnaJ_domain_CS"/>
</dbReference>
<keyword evidence="5 10" id="KW-0863">Zinc-finger</keyword>
<dbReference type="CDD" id="cd06257">
    <property type="entry name" value="DnaJ"/>
    <property type="match status" value="1"/>
</dbReference>
<feature type="transmembrane region" description="Helical" evidence="12">
    <location>
        <begin position="808"/>
        <end position="829"/>
    </location>
</feature>
<dbReference type="InterPro" id="IPR046341">
    <property type="entry name" value="SET_dom_sf"/>
</dbReference>
<protein>
    <recommendedName>
        <fullName evidence="9">DnaJ homolog 1, mitochondrial</fullName>
    </recommendedName>
</protein>
<dbReference type="SUPFAM" id="SSF103473">
    <property type="entry name" value="MFS general substrate transporter"/>
    <property type="match status" value="1"/>
</dbReference>
<feature type="transmembrane region" description="Helical" evidence="12">
    <location>
        <begin position="976"/>
        <end position="997"/>
    </location>
</feature>
<evidence type="ECO:0000259" key="13">
    <source>
        <dbReference type="PROSITE" id="PS50076"/>
    </source>
</evidence>
<feature type="domain" description="J" evidence="13">
    <location>
        <begin position="173"/>
        <end position="237"/>
    </location>
</feature>
<reference evidence="17" key="1">
    <citation type="submission" date="2021-03" db="EMBL/GenBank/DDBJ databases">
        <title>Evolutionary innovations through gain and loss of genes in the ectomycorrhizal Boletales.</title>
        <authorList>
            <person name="Wu G."/>
            <person name="Miyauchi S."/>
            <person name="Morin E."/>
            <person name="Yang Z.-L."/>
            <person name="Xu J."/>
            <person name="Martin F.M."/>
        </authorList>
    </citation>
    <scope>NUCLEOTIDE SEQUENCE</scope>
    <source>
        <strain evidence="17">BR01</strain>
    </source>
</reference>
<dbReference type="AlphaFoldDB" id="A0A8I2YZ50"/>
<dbReference type="GO" id="GO:0008270">
    <property type="term" value="F:zinc ion binding"/>
    <property type="evidence" value="ECO:0007669"/>
    <property type="project" value="UniProtKB-KW"/>
</dbReference>
<dbReference type="PRINTS" id="PR00625">
    <property type="entry name" value="JDOMAIN"/>
</dbReference>
<dbReference type="GO" id="GO:0005886">
    <property type="term" value="C:plasma membrane"/>
    <property type="evidence" value="ECO:0007669"/>
    <property type="project" value="TreeGrafter"/>
</dbReference>
<dbReference type="InterPro" id="IPR005829">
    <property type="entry name" value="Sugar_transporter_CS"/>
</dbReference>
<evidence type="ECO:0000259" key="15">
    <source>
        <dbReference type="PROSITE" id="PS50850"/>
    </source>
</evidence>
<keyword evidence="3 10" id="KW-0479">Metal-binding</keyword>
<dbReference type="PANTHER" id="PTHR23501:SF102">
    <property type="entry name" value="DRUG TRANSPORTER, PUTATIVE (AFU_ORTHOLOGUE AFUA_3G08530)-RELATED"/>
    <property type="match status" value="1"/>
</dbReference>
<gene>
    <name evidence="17" type="ORF">JVT61DRAFT_5829</name>
</gene>
<feature type="transmembrane region" description="Helical" evidence="12">
    <location>
        <begin position="920"/>
        <end position="938"/>
    </location>
</feature>
<evidence type="ECO:0000256" key="4">
    <source>
        <dbReference type="ARBA" id="ARBA00022737"/>
    </source>
</evidence>
<dbReference type="Gene3D" id="1.10.287.110">
    <property type="entry name" value="DnaJ domain"/>
    <property type="match status" value="1"/>
</dbReference>
<dbReference type="PROSITE" id="PS00217">
    <property type="entry name" value="SUGAR_TRANSPORT_2"/>
    <property type="match status" value="1"/>
</dbReference>
<evidence type="ECO:0000259" key="16">
    <source>
        <dbReference type="PROSITE" id="PS51188"/>
    </source>
</evidence>
<keyword evidence="7 12" id="KW-1133">Transmembrane helix</keyword>
<dbReference type="InterPro" id="IPR012724">
    <property type="entry name" value="DnaJ"/>
</dbReference>
<dbReference type="InterPro" id="IPR001305">
    <property type="entry name" value="HSP_DnaJ_Cys-rich_dom"/>
</dbReference>
<evidence type="ECO:0000256" key="7">
    <source>
        <dbReference type="ARBA" id="ARBA00022989"/>
    </source>
</evidence>
<dbReference type="InterPro" id="IPR001623">
    <property type="entry name" value="DnaJ_domain"/>
</dbReference>
<dbReference type="InterPro" id="IPR011701">
    <property type="entry name" value="MFS"/>
</dbReference>
<keyword evidence="8 12" id="KW-0472">Membrane</keyword>
<feature type="transmembrane region" description="Helical" evidence="12">
    <location>
        <begin position="878"/>
        <end position="900"/>
    </location>
</feature>
<feature type="transmembrane region" description="Helical" evidence="12">
    <location>
        <begin position="1009"/>
        <end position="1035"/>
    </location>
</feature>
<organism evidence="17 18">
    <name type="scientific">Boletus reticuloceps</name>
    <dbReference type="NCBI Taxonomy" id="495285"/>
    <lineage>
        <taxon>Eukaryota</taxon>
        <taxon>Fungi</taxon>
        <taxon>Dikarya</taxon>
        <taxon>Basidiomycota</taxon>
        <taxon>Agaricomycotina</taxon>
        <taxon>Agaricomycetes</taxon>
        <taxon>Agaricomycetidae</taxon>
        <taxon>Boletales</taxon>
        <taxon>Boletineae</taxon>
        <taxon>Boletaceae</taxon>
        <taxon>Boletoideae</taxon>
        <taxon>Boletus</taxon>
    </lineage>
</organism>
<dbReference type="EMBL" id="JAGFBS010000002">
    <property type="protein sequence ID" value="KAG6381415.1"/>
    <property type="molecule type" value="Genomic_DNA"/>
</dbReference>
<feature type="compositionally biased region" description="Low complexity" evidence="11">
    <location>
        <begin position="555"/>
        <end position="574"/>
    </location>
</feature>
<feature type="transmembrane region" description="Helical" evidence="12">
    <location>
        <begin position="699"/>
        <end position="720"/>
    </location>
</feature>
<evidence type="ECO:0000259" key="14">
    <source>
        <dbReference type="PROSITE" id="PS50280"/>
    </source>
</evidence>
<dbReference type="GO" id="GO:0009408">
    <property type="term" value="P:response to heat"/>
    <property type="evidence" value="ECO:0007669"/>
    <property type="project" value="InterPro"/>
</dbReference>
<dbReference type="FunFam" id="2.10.230.10:FF:000001">
    <property type="entry name" value="DnaJ subfamily A member 2"/>
    <property type="match status" value="1"/>
</dbReference>
<dbReference type="PROSITE" id="PS51188">
    <property type="entry name" value="ZF_CR"/>
    <property type="match status" value="1"/>
</dbReference>
<dbReference type="Pfam" id="PF01556">
    <property type="entry name" value="DnaJ_C"/>
    <property type="match status" value="1"/>
</dbReference>
<dbReference type="GO" id="GO:0051082">
    <property type="term" value="F:unfolded protein binding"/>
    <property type="evidence" value="ECO:0007669"/>
    <property type="project" value="InterPro"/>
</dbReference>
<dbReference type="OrthoDB" id="2351791at2759"/>
<dbReference type="CDD" id="cd10719">
    <property type="entry name" value="DnaJ_zf"/>
    <property type="match status" value="1"/>
</dbReference>
<feature type="domain" description="Major facilitator superfamily (MFS) profile" evidence="15">
    <location>
        <begin position="608"/>
        <end position="1106"/>
    </location>
</feature>
<evidence type="ECO:0000256" key="9">
    <source>
        <dbReference type="ARBA" id="ARBA00072890"/>
    </source>
</evidence>
<feature type="transmembrane region" description="Helical" evidence="12">
    <location>
        <begin position="770"/>
        <end position="788"/>
    </location>
</feature>
<dbReference type="Gene3D" id="2.10.230.10">
    <property type="entry name" value="Heat shock protein DnaJ, cysteine-rich domain"/>
    <property type="match status" value="1"/>
</dbReference>
<dbReference type="Pfam" id="PF00684">
    <property type="entry name" value="DnaJ_CXXCXGXG"/>
    <property type="match status" value="1"/>
</dbReference>
<dbReference type="PROSITE" id="PS50076">
    <property type="entry name" value="DNAJ_2"/>
    <property type="match status" value="1"/>
</dbReference>
<dbReference type="SUPFAM" id="SSF82199">
    <property type="entry name" value="SET domain"/>
    <property type="match status" value="1"/>
</dbReference>
<dbReference type="SMART" id="SM00271">
    <property type="entry name" value="DnaJ"/>
    <property type="match status" value="1"/>
</dbReference>
<dbReference type="InterPro" id="IPR008971">
    <property type="entry name" value="HSP40/DnaJ_pept-bd"/>
</dbReference>
<dbReference type="InterPro" id="IPR020846">
    <property type="entry name" value="MFS_dom"/>
</dbReference>
<dbReference type="InterPro" id="IPR036869">
    <property type="entry name" value="J_dom_sf"/>
</dbReference>
<dbReference type="Proteomes" id="UP000683000">
    <property type="component" value="Unassembled WGS sequence"/>
</dbReference>
<evidence type="ECO:0000313" key="17">
    <source>
        <dbReference type="EMBL" id="KAG6381415.1"/>
    </source>
</evidence>
<keyword evidence="2 12" id="KW-0812">Transmembrane</keyword>
<dbReference type="PROSITE" id="PS00636">
    <property type="entry name" value="DNAJ_1"/>
    <property type="match status" value="1"/>
</dbReference>
<comment type="subcellular location">
    <subcellularLocation>
        <location evidence="1">Membrane</location>
        <topology evidence="1">Multi-pass membrane protein</topology>
    </subcellularLocation>
</comment>
<dbReference type="InterPro" id="IPR036410">
    <property type="entry name" value="HSP_DnaJ_Cys-rich_dom_sf"/>
</dbReference>
<feature type="transmembrane region" description="Helical" evidence="12">
    <location>
        <begin position="1083"/>
        <end position="1102"/>
    </location>
</feature>
<feature type="transmembrane region" description="Helical" evidence="12">
    <location>
        <begin position="835"/>
        <end position="857"/>
    </location>
</feature>
<dbReference type="Gene3D" id="2.60.260.20">
    <property type="entry name" value="Urease metallochaperone UreE, N-terminal domain"/>
    <property type="match status" value="2"/>
</dbReference>
<accession>A0A8I2YZ50</accession>
<keyword evidence="18" id="KW-1185">Reference proteome</keyword>
<dbReference type="Pfam" id="PF00226">
    <property type="entry name" value="DnaJ"/>
    <property type="match status" value="1"/>
</dbReference>
<dbReference type="PROSITE" id="PS50280">
    <property type="entry name" value="SET"/>
    <property type="match status" value="1"/>
</dbReference>
<dbReference type="GO" id="GO:0006457">
    <property type="term" value="P:protein folding"/>
    <property type="evidence" value="ECO:0007669"/>
    <property type="project" value="InterPro"/>
</dbReference>
<dbReference type="FunFam" id="2.60.260.20:FF:000005">
    <property type="entry name" value="Chaperone protein dnaJ 1, mitochondrial"/>
    <property type="match status" value="1"/>
</dbReference>
<evidence type="ECO:0000256" key="12">
    <source>
        <dbReference type="SAM" id="Phobius"/>
    </source>
</evidence>
<sequence length="1134" mass="121664">MPRRQPLQWPTSVQFITSPRYHSSVPASLLTNGASTSLPTHAINVRIKPITDTDHPACGQYGLFAHKKIPPRSHIIDYIGEVHCQERAESDYDLSLYRSQDGVNVGIDARDMGNESRFINDYRGIQDKPNAEFVEYRTGGGMSIWTKENGIRKGDEILRVFHTSASRLAGVKNPYEVLGANKDSSAAEIKKTYFALARKYHPDTNPDKDAQAKFVEIQGAYDILKDEKKRAAYDQYGAASQQPGFDPNAFARNPFGDAAGDLFSQLFGGAFGGRARSAGFTQNARGADIEARVNVPFMDACKGTVRTLNINPVSTCSTCSGTGLRRGAKRATCSSCQGTGTRTFVIDSGFQMASTCGTCLGTGSTIPRSSQCDHCGGQGHIRTKKTVNFDIPPGVEDGMTIRVPGAGDAPLTGKGSHGDLLVRVGVAPSKIFRRQGANLHHEARIPLHIALLGGRVRVPTLDGHVDVRVPSGTQHGEEMVLRNHGVASVFGGDQGDLFVCFTVQLPSRQREILQQYADDVEGRHTRSPNTAAKDDAGSVGSSSKNAEDGGADNVSLPSKLWPSPSSPSSTPSVPCTEGSHSTTRTVDSVSLVFHHNAPKLSTSRLLFVHIGAAMTLFLATTDSTIVSTSLPTITSDLTASQSQYTWVAVAYMLTQTACQPLYGKISDLVGRKNVLYTSIVVFALGSLLCGTAKSIMGLILARALAGVGGGGIVSSVWVITSEIVEPKNRAKWSQALSVTWSCSAVAGPLLGGLFSSGSSTSSPFSWRWSFYMNLPVCMVAFILLVLSLRGVTMGRASGASWQTFVRRFDFLGLLLFMAGTGLLIVGFSFVTSNGWTSPSTLSLIIIGPLILTIGGFYEVHTSRDALFPPVAFQSLTTVCILFITFLHNLVFNAGTFYLALYFQAVNGSTPLEAGIQMLPYSLGSSLASMPAAWLIGYWQKKTGDTTGQKWVITSGLLIAIVGFGLLALLNEHSLRLVQSIFPLITGVGIGMLFHAPYQVFAKALGPSDLATGTSAFFLVRFTGATIGLAVAGLIFDGELSQHLPSDYQIEGSSSSINWTSLGLIRPLSLKWEVLGAVSKAIRTIWFVCTPVLFVAILASFFVKRFPIEGRDDDVQEKKEHSSVSSSSTDLTTQA</sequence>
<dbReference type="Pfam" id="PF07690">
    <property type="entry name" value="MFS_1"/>
    <property type="match status" value="1"/>
</dbReference>
<feature type="region of interest" description="Disordered" evidence="11">
    <location>
        <begin position="520"/>
        <end position="581"/>
    </location>
</feature>
<dbReference type="PANTHER" id="PTHR23501">
    <property type="entry name" value="MAJOR FACILITATOR SUPERFAMILY"/>
    <property type="match status" value="1"/>
</dbReference>
<feature type="transmembrane region" description="Helical" evidence="12">
    <location>
        <begin position="674"/>
        <end position="693"/>
    </location>
</feature>
<evidence type="ECO:0000256" key="8">
    <source>
        <dbReference type="ARBA" id="ARBA00023136"/>
    </source>
</evidence>
<dbReference type="InterPro" id="IPR001214">
    <property type="entry name" value="SET_dom"/>
</dbReference>
<keyword evidence="6 10" id="KW-0862">Zinc</keyword>
<dbReference type="GO" id="GO:0005524">
    <property type="term" value="F:ATP binding"/>
    <property type="evidence" value="ECO:0007669"/>
    <property type="project" value="InterPro"/>
</dbReference>
<dbReference type="Gene3D" id="2.170.270.10">
    <property type="entry name" value="SET domain"/>
    <property type="match status" value="1"/>
</dbReference>
<evidence type="ECO:0000256" key="3">
    <source>
        <dbReference type="ARBA" id="ARBA00022723"/>
    </source>
</evidence>
<dbReference type="InterPro" id="IPR036259">
    <property type="entry name" value="MFS_trans_sf"/>
</dbReference>
<evidence type="ECO:0000256" key="2">
    <source>
        <dbReference type="ARBA" id="ARBA00022692"/>
    </source>
</evidence>
<feature type="domain" description="SET" evidence="14">
    <location>
        <begin position="43"/>
        <end position="162"/>
    </location>
</feature>
<keyword evidence="4" id="KW-0677">Repeat</keyword>
<feature type="region of interest" description="Disordered" evidence="11">
    <location>
        <begin position="1113"/>
        <end position="1134"/>
    </location>
</feature>
<dbReference type="GO" id="GO:0022857">
    <property type="term" value="F:transmembrane transporter activity"/>
    <property type="evidence" value="ECO:0007669"/>
    <property type="project" value="InterPro"/>
</dbReference>
<comment type="caution">
    <text evidence="17">The sequence shown here is derived from an EMBL/GenBank/DDBJ whole genome shotgun (WGS) entry which is preliminary data.</text>
</comment>
<feature type="zinc finger region" description="CR-type" evidence="10">
    <location>
        <begin position="303"/>
        <end position="384"/>
    </location>
</feature>
<feature type="transmembrane region" description="Helical" evidence="12">
    <location>
        <begin position="950"/>
        <end position="970"/>
    </location>
</feature>
<dbReference type="Pfam" id="PF00856">
    <property type="entry name" value="SET"/>
    <property type="match status" value="1"/>
</dbReference>
<dbReference type="CDD" id="cd10747">
    <property type="entry name" value="DnaJ_C"/>
    <property type="match status" value="1"/>
</dbReference>
<dbReference type="SUPFAM" id="SSF49493">
    <property type="entry name" value="HSP40/DnaJ peptide-binding domain"/>
    <property type="match status" value="2"/>
</dbReference>
<feature type="domain" description="CR-type" evidence="16">
    <location>
        <begin position="303"/>
        <end position="384"/>
    </location>
</feature>
<dbReference type="SUPFAM" id="SSF57938">
    <property type="entry name" value="DnaJ/Hsp40 cysteine-rich domain"/>
    <property type="match status" value="1"/>
</dbReference>
<name>A0A8I2YZ50_9AGAM</name>
<dbReference type="PROSITE" id="PS50850">
    <property type="entry name" value="MFS"/>
    <property type="match status" value="1"/>
</dbReference>
<evidence type="ECO:0000256" key="6">
    <source>
        <dbReference type="ARBA" id="ARBA00022833"/>
    </source>
</evidence>
<dbReference type="Gene3D" id="1.20.1250.20">
    <property type="entry name" value="MFS general substrate transporter like domains"/>
    <property type="match status" value="2"/>
</dbReference>
<evidence type="ECO:0000313" key="18">
    <source>
        <dbReference type="Proteomes" id="UP000683000"/>
    </source>
</evidence>
<dbReference type="GO" id="GO:0031072">
    <property type="term" value="F:heat shock protein binding"/>
    <property type="evidence" value="ECO:0007669"/>
    <property type="project" value="InterPro"/>
</dbReference>